<dbReference type="EMBL" id="PQIB02000008">
    <property type="protein sequence ID" value="RLN05322.1"/>
    <property type="molecule type" value="Genomic_DNA"/>
</dbReference>
<dbReference type="AlphaFoldDB" id="A0A3L6RMP8"/>
<protein>
    <recommendedName>
        <fullName evidence="3">F-box domain-containing protein</fullName>
    </recommendedName>
</protein>
<dbReference type="PANTHER" id="PTHR33165">
    <property type="entry name" value="F-BOX DOMAIN CONTAINING PROTEIN-LIKE-RELATED"/>
    <property type="match status" value="1"/>
</dbReference>
<accession>A0A3L6RMP8</accession>
<dbReference type="STRING" id="4540.A0A3L6RMP8"/>
<dbReference type="Proteomes" id="UP000275267">
    <property type="component" value="Unassembled WGS sequence"/>
</dbReference>
<evidence type="ECO:0008006" key="3">
    <source>
        <dbReference type="Google" id="ProtNLM"/>
    </source>
</evidence>
<name>A0A3L6RMP8_PANMI</name>
<proteinExistence type="predicted"/>
<dbReference type="OrthoDB" id="681711at2759"/>
<sequence length="220" mass="24471">MASCSGPATAAAPYFPPDLIRKVASRLTSLQDFFALRASCRAYRAALPLTPSNLASRAPLLLIVPRQDRPTESPALFHINLRRRLRFRLPRTRQGSSIQVFSLGCRVVICDNNLRDPSRRKLRMVHLLTGEQTRLPIPGNIYALVSTGYEFDNPIYLLAAVKLSDNSSLVELEILGEAMSAGTLHLPVGTELCLKLAECRGEPILVVTMEFNPDVYHVFR</sequence>
<dbReference type="PANTHER" id="PTHR33165:SF52">
    <property type="entry name" value="F-BOX DOMAIN-CONTAINING PROTEIN"/>
    <property type="match status" value="1"/>
</dbReference>
<reference evidence="2" key="1">
    <citation type="journal article" date="2019" name="Nat. Commun.">
        <title>The genome of broomcorn millet.</title>
        <authorList>
            <person name="Zou C."/>
            <person name="Miki D."/>
            <person name="Li D."/>
            <person name="Tang Q."/>
            <person name="Xiao L."/>
            <person name="Rajput S."/>
            <person name="Deng P."/>
            <person name="Jia W."/>
            <person name="Huang R."/>
            <person name="Zhang M."/>
            <person name="Sun Y."/>
            <person name="Hu J."/>
            <person name="Fu X."/>
            <person name="Schnable P.S."/>
            <person name="Li F."/>
            <person name="Zhang H."/>
            <person name="Feng B."/>
            <person name="Zhu X."/>
            <person name="Liu R."/>
            <person name="Schnable J.C."/>
            <person name="Zhu J.-K."/>
            <person name="Zhang H."/>
        </authorList>
    </citation>
    <scope>NUCLEOTIDE SEQUENCE [LARGE SCALE GENOMIC DNA]</scope>
</reference>
<organism evidence="1 2">
    <name type="scientific">Panicum miliaceum</name>
    <name type="common">Proso millet</name>
    <name type="synonym">Broomcorn millet</name>
    <dbReference type="NCBI Taxonomy" id="4540"/>
    <lineage>
        <taxon>Eukaryota</taxon>
        <taxon>Viridiplantae</taxon>
        <taxon>Streptophyta</taxon>
        <taxon>Embryophyta</taxon>
        <taxon>Tracheophyta</taxon>
        <taxon>Spermatophyta</taxon>
        <taxon>Magnoliopsida</taxon>
        <taxon>Liliopsida</taxon>
        <taxon>Poales</taxon>
        <taxon>Poaceae</taxon>
        <taxon>PACMAD clade</taxon>
        <taxon>Panicoideae</taxon>
        <taxon>Panicodae</taxon>
        <taxon>Paniceae</taxon>
        <taxon>Panicinae</taxon>
        <taxon>Panicum</taxon>
        <taxon>Panicum sect. Panicum</taxon>
    </lineage>
</organism>
<evidence type="ECO:0000313" key="1">
    <source>
        <dbReference type="EMBL" id="RLN05322.1"/>
    </source>
</evidence>
<gene>
    <name evidence="1" type="ORF">C2845_PM13G24790</name>
</gene>
<keyword evidence="2" id="KW-1185">Reference proteome</keyword>
<comment type="caution">
    <text evidence="1">The sequence shown here is derived from an EMBL/GenBank/DDBJ whole genome shotgun (WGS) entry which is preliminary data.</text>
</comment>
<evidence type="ECO:0000313" key="2">
    <source>
        <dbReference type="Proteomes" id="UP000275267"/>
    </source>
</evidence>